<evidence type="ECO:0008006" key="4">
    <source>
        <dbReference type="Google" id="ProtNLM"/>
    </source>
</evidence>
<proteinExistence type="predicted"/>
<dbReference type="OrthoDB" id="8889006at2"/>
<dbReference type="InterPro" id="IPR011972">
    <property type="entry name" value="CHP02285"/>
</dbReference>
<organism evidence="2 3">
    <name type="scientific">Amantichitinum ursilacus</name>
    <dbReference type="NCBI Taxonomy" id="857265"/>
    <lineage>
        <taxon>Bacteria</taxon>
        <taxon>Pseudomonadati</taxon>
        <taxon>Pseudomonadota</taxon>
        <taxon>Betaproteobacteria</taxon>
        <taxon>Neisseriales</taxon>
        <taxon>Chitinibacteraceae</taxon>
        <taxon>Amantichitinum</taxon>
    </lineage>
</organism>
<reference evidence="2 3" key="1">
    <citation type="submission" date="2015-07" db="EMBL/GenBank/DDBJ databases">
        <title>Draft genome sequence of the Amantichitinum ursilacus IGB-41, a new chitin-degrading bacterium.</title>
        <authorList>
            <person name="Kirstahler P."/>
            <person name="Guenther M."/>
            <person name="Grumaz C."/>
            <person name="Rupp S."/>
            <person name="Zibek S."/>
            <person name="Sohn K."/>
        </authorList>
    </citation>
    <scope>NUCLEOTIDE SEQUENCE [LARGE SCALE GENOMIC DNA]</scope>
    <source>
        <strain evidence="2 3">IGB-41</strain>
    </source>
</reference>
<evidence type="ECO:0000313" key="3">
    <source>
        <dbReference type="Proteomes" id="UP000037939"/>
    </source>
</evidence>
<dbReference type="STRING" id="857265.WG78_04355"/>
<evidence type="ECO:0000256" key="1">
    <source>
        <dbReference type="SAM" id="SignalP"/>
    </source>
</evidence>
<keyword evidence="1" id="KW-0732">Signal</keyword>
<dbReference type="NCBIfam" id="TIGR02285">
    <property type="entry name" value="TIGR02285 family protein"/>
    <property type="match status" value="1"/>
</dbReference>
<feature type="chain" id="PRO_5005875178" description="TIGR02285 family protein" evidence="1">
    <location>
        <begin position="22"/>
        <end position="296"/>
    </location>
</feature>
<gene>
    <name evidence="2" type="ORF">WG78_04355</name>
</gene>
<evidence type="ECO:0000313" key="2">
    <source>
        <dbReference type="EMBL" id="KPC54774.1"/>
    </source>
</evidence>
<name>A0A0N1JTP0_9NEIS</name>
<comment type="caution">
    <text evidence="2">The sequence shown here is derived from an EMBL/GenBank/DDBJ whole genome shotgun (WGS) entry which is preliminary data.</text>
</comment>
<feature type="signal peptide" evidence="1">
    <location>
        <begin position="1"/>
        <end position="21"/>
    </location>
</feature>
<accession>A0A0N1JTP0</accession>
<dbReference type="Proteomes" id="UP000037939">
    <property type="component" value="Unassembled WGS sequence"/>
</dbReference>
<keyword evidence="3" id="KW-1185">Reference proteome</keyword>
<protein>
    <recommendedName>
        <fullName evidence="4">TIGR02285 family protein</fullName>
    </recommendedName>
</protein>
<dbReference type="RefSeq" id="WP_053936547.1">
    <property type="nucleotide sequence ID" value="NZ_LAQT01000002.1"/>
</dbReference>
<dbReference type="AlphaFoldDB" id="A0A0N1JTP0"/>
<dbReference type="EMBL" id="LAQT01000002">
    <property type="protein sequence ID" value="KPC54774.1"/>
    <property type="molecule type" value="Genomic_DNA"/>
</dbReference>
<sequence length="296" mass="33198">MSGKRALCALLLWLPLPSAQAKERITWAVFDWAPVYILQNPDAVQVAQLNDGTGDRLVKLLQHSLPQYEHRMVNMVPGRIFAELRNGTHLCYASSLANADRLAYSVMTAAGIAPPVQVVLRQDTLRAHPQWRDGVDLAQLFQDRSLLGNYPAARSFGDEIDTLLRSPSNRNMKPMAVVSQSSNLFRMMQMGRLDYTLEYPQVLVYQQSKGQAPADLVSVPIKNAPPFLGSHVACSKNDWGRKVIVDIDAAMQKIAAQPSYLQALEAWVPPNEMALRHKDYENFVRQRSSRSMILSQ</sequence>
<dbReference type="SUPFAM" id="SSF53850">
    <property type="entry name" value="Periplasmic binding protein-like II"/>
    <property type="match status" value="1"/>
</dbReference>